<evidence type="ECO:0000313" key="1">
    <source>
        <dbReference type="EMBL" id="AXI09188.1"/>
    </source>
</evidence>
<protein>
    <submittedName>
        <fullName evidence="1">Uncharacterized protein</fullName>
    </submittedName>
</protein>
<reference evidence="2" key="1">
    <citation type="submission" date="2017-11" db="EMBL/GenBank/DDBJ databases">
        <authorList>
            <person name="Zhu W."/>
        </authorList>
    </citation>
    <scope>NUCLEOTIDE SEQUENCE [LARGE SCALE GENOMIC DNA]</scope>
    <source>
        <strain evidence="2">160</strain>
    </source>
</reference>
<dbReference type="KEGG" id="ocn:CUC15_09720"/>
<evidence type="ECO:0000313" key="2">
    <source>
        <dbReference type="Proteomes" id="UP000253908"/>
    </source>
</evidence>
<dbReference type="Proteomes" id="UP000253908">
    <property type="component" value="Chromosome"/>
</dbReference>
<dbReference type="RefSeq" id="WP_114916481.1">
    <property type="nucleotide sequence ID" value="NZ_CP024848.1"/>
</dbReference>
<name>A0A345PGQ8_9BACI</name>
<gene>
    <name evidence="1" type="ORF">CUC15_09720</name>
</gene>
<keyword evidence="2" id="KW-1185">Reference proteome</keyword>
<accession>A0A345PGQ8</accession>
<proteinExistence type="predicted"/>
<organism evidence="1 2">
    <name type="scientific">Oceanobacillus zhaokaii</name>
    <dbReference type="NCBI Taxonomy" id="2052660"/>
    <lineage>
        <taxon>Bacteria</taxon>
        <taxon>Bacillati</taxon>
        <taxon>Bacillota</taxon>
        <taxon>Bacilli</taxon>
        <taxon>Bacillales</taxon>
        <taxon>Bacillaceae</taxon>
        <taxon>Oceanobacillus</taxon>
    </lineage>
</organism>
<dbReference type="EMBL" id="CP024848">
    <property type="protein sequence ID" value="AXI09188.1"/>
    <property type="molecule type" value="Genomic_DNA"/>
</dbReference>
<dbReference type="AlphaFoldDB" id="A0A345PGQ8"/>
<sequence>MSAYLEEIIKATIPAVLALFGVYITQRSNYKNQKENLDTQTRNLRLSLLIKLKSDLFLQFQKNLVETIKALEYFYSEKGEFQRRQILGYKSIKPQHEPLWRQYHFRDVTEESKREYINFSSTKVHDLE</sequence>